<dbReference type="GO" id="GO:0004609">
    <property type="term" value="F:phosphatidylserine decarboxylase activity"/>
    <property type="evidence" value="ECO:0007669"/>
    <property type="project" value="UniProtKB-EC"/>
</dbReference>
<keyword evidence="2 12" id="KW-1003">Cell membrane</keyword>
<dbReference type="InterPro" id="IPR033178">
    <property type="entry name" value="PSD_type1_pro"/>
</dbReference>
<dbReference type="EMBL" id="CP135136">
    <property type="protein sequence ID" value="WWR11891.1"/>
    <property type="molecule type" value="Genomic_DNA"/>
</dbReference>
<comment type="catalytic activity">
    <reaction evidence="12">
        <text>a 1,2-diacyl-sn-glycero-3-phospho-L-serine + H(+) = a 1,2-diacyl-sn-glycero-3-phosphoethanolamine + CO2</text>
        <dbReference type="Rhea" id="RHEA:20828"/>
        <dbReference type="ChEBI" id="CHEBI:15378"/>
        <dbReference type="ChEBI" id="CHEBI:16526"/>
        <dbReference type="ChEBI" id="CHEBI:57262"/>
        <dbReference type="ChEBI" id="CHEBI:64612"/>
        <dbReference type="EC" id="4.1.1.65"/>
    </reaction>
</comment>
<comment type="similarity">
    <text evidence="12">Belongs to the phosphatidylserine decarboxylase family. PSD-B subfamily. Prokaryotic type I sub-subfamily.</text>
</comment>
<feature type="site" description="Cleavage (non-hydrolytic); by autocatalysis" evidence="12">
    <location>
        <begin position="256"/>
        <end position="257"/>
    </location>
</feature>
<dbReference type="RefSeq" id="WP_338521344.1">
    <property type="nucleotide sequence ID" value="NZ_CP135136.1"/>
</dbReference>
<comment type="cofactor">
    <cofactor evidence="12">
        <name>pyruvate</name>
        <dbReference type="ChEBI" id="CHEBI:15361"/>
    </cofactor>
    <text evidence="12">Binds 1 pyruvoyl group covalently per subunit.</text>
</comment>
<comment type="subcellular location">
    <subcellularLocation>
        <location evidence="12">Cell membrane</location>
        <topology evidence="12">Peripheral membrane protein</topology>
    </subcellularLocation>
</comment>
<feature type="active site" description="Charge relay system; for autoendoproteolytic cleavage activity" evidence="12">
    <location>
        <position position="146"/>
    </location>
</feature>
<comment type="pathway">
    <text evidence="12">Phospholipid metabolism; phosphatidylethanolamine biosynthesis; phosphatidylethanolamine from CDP-diacylglycerol: step 2/2.</text>
</comment>
<feature type="modified residue" description="Pyruvic acid (Ser); by autocatalysis" evidence="12">
    <location>
        <position position="257"/>
    </location>
</feature>
<evidence type="ECO:0000256" key="5">
    <source>
        <dbReference type="ARBA" id="ARBA00023098"/>
    </source>
</evidence>
<organism evidence="14 15">
    <name type="scientific">Candidatus Legionella polyplacis</name>
    <dbReference type="NCBI Taxonomy" id="2005262"/>
    <lineage>
        <taxon>Bacteria</taxon>
        <taxon>Pseudomonadati</taxon>
        <taxon>Pseudomonadota</taxon>
        <taxon>Gammaproteobacteria</taxon>
        <taxon>Legionellales</taxon>
        <taxon>Legionellaceae</taxon>
        <taxon>Legionella</taxon>
    </lineage>
</organism>
<protein>
    <recommendedName>
        <fullName evidence="12">Phosphatidylserine decarboxylase proenzyme</fullName>
        <ecNumber evidence="12">4.1.1.65</ecNumber>
    </recommendedName>
    <component>
        <recommendedName>
            <fullName evidence="12">Phosphatidylserine decarboxylase alpha chain</fullName>
        </recommendedName>
    </component>
    <component>
        <recommendedName>
            <fullName evidence="12">Phosphatidylserine decarboxylase beta chain</fullName>
        </recommendedName>
    </component>
</protein>
<dbReference type="PANTHER" id="PTHR10067">
    <property type="entry name" value="PHOSPHATIDYLSERINE DECARBOXYLASE"/>
    <property type="match status" value="1"/>
</dbReference>
<feature type="chain" id="PRO_5044930378" description="Phosphatidylserine decarboxylase alpha chain" evidence="12">
    <location>
        <begin position="257"/>
        <end position="297"/>
    </location>
</feature>
<keyword evidence="7 12" id="KW-0865">Zymogen</keyword>
<keyword evidence="9 12" id="KW-0456">Lyase</keyword>
<gene>
    <name evidence="14" type="primary">asd</name>
    <name evidence="12" type="synonym">psd</name>
    <name evidence="14" type="ORF">RQL38_01860</name>
</gene>
<evidence type="ECO:0000256" key="9">
    <source>
        <dbReference type="ARBA" id="ARBA00023239"/>
    </source>
</evidence>
<evidence type="ECO:0000256" key="6">
    <source>
        <dbReference type="ARBA" id="ARBA00023136"/>
    </source>
</evidence>
<accession>A0ABZ2GZT9</accession>
<evidence type="ECO:0000256" key="2">
    <source>
        <dbReference type="ARBA" id="ARBA00022475"/>
    </source>
</evidence>
<keyword evidence="6 12" id="KW-0472">Membrane</keyword>
<comment type="subunit">
    <text evidence="12">Heterodimer of a large membrane-associated beta subunit and a small pyruvoyl-containing alpha subunit.</text>
</comment>
<evidence type="ECO:0000256" key="4">
    <source>
        <dbReference type="ARBA" id="ARBA00022793"/>
    </source>
</evidence>
<keyword evidence="10 12" id="KW-1208">Phospholipid metabolism</keyword>
<evidence type="ECO:0000256" key="11">
    <source>
        <dbReference type="ARBA" id="ARBA00023317"/>
    </source>
</evidence>
<sequence length="297" mass="34999">MLKNTLKIMFQIFFSKKNITLLIKIFANNKIFFIKNYLIQKFIKKYNINTNEIKETNIKKYKCFNDFFIRHLKKNCRIIEKATIISPVDGIINEIGELKDKKILKIKNQSYLINELFFHKKKLNNNLNKCNFIIFYLSPKNYHRVHMPINGILKKIIFIPGKLFSVNPKLVHVIPFIYARNKRLIMKFKTQIGNIYIIFIGATLVGTIGTNWTGEQNYSYKKEFLFFSNQNEINNNSNKSKFKIKKGKEIGYFKLGSTIILIFPKNKNIKWSSTIYTGKNIFYGQSIANLINNNTNN</sequence>
<dbReference type="HAMAP" id="MF_00662">
    <property type="entry name" value="PS_decarb_PSD_B_type1"/>
    <property type="match status" value="1"/>
</dbReference>
<feature type="transmembrane region" description="Helical" evidence="13">
    <location>
        <begin position="192"/>
        <end position="212"/>
    </location>
</feature>
<dbReference type="Proteomes" id="UP001360424">
    <property type="component" value="Chromosome"/>
</dbReference>
<reference evidence="14" key="1">
    <citation type="submission" date="2023-09" db="EMBL/GenBank/DDBJ databases">
        <title>Genomes of two closely related lineages of the louse Polyplax serrata with different host specificities.</title>
        <authorList>
            <person name="Martinu J."/>
            <person name="Tarabai H."/>
            <person name="Stefka J."/>
            <person name="Hypsa V."/>
        </authorList>
    </citation>
    <scope>NUCLEOTIDE SEQUENCE [LARGE SCALE GENOMIC DNA]</scope>
    <source>
        <strain evidence="14">HR10_N</strain>
    </source>
</reference>
<keyword evidence="13" id="KW-1133">Transmembrane helix</keyword>
<keyword evidence="13" id="KW-0812">Transmembrane</keyword>
<feature type="active site" description="Schiff-base intermediate with substrate; via pyruvic acid; for decarboxylase activity" evidence="12">
    <location>
        <position position="257"/>
    </location>
</feature>
<evidence type="ECO:0000256" key="1">
    <source>
        <dbReference type="ARBA" id="ARBA00005189"/>
    </source>
</evidence>
<feature type="active site" description="Charge relay system; for autoendoproteolytic cleavage activity" evidence="12">
    <location>
        <position position="89"/>
    </location>
</feature>
<evidence type="ECO:0000256" key="3">
    <source>
        <dbReference type="ARBA" id="ARBA00022516"/>
    </source>
</evidence>
<keyword evidence="15" id="KW-1185">Reference proteome</keyword>
<feature type="chain" id="PRO_5044930379" description="Phosphatidylserine decarboxylase beta chain" evidence="12">
    <location>
        <begin position="1"/>
        <end position="256"/>
    </location>
</feature>
<comment type="function">
    <text evidence="12">Catalyzes the formation of phosphatidylethanolamine (PtdEtn) from phosphatidylserine (PtdSer).</text>
</comment>
<dbReference type="Pfam" id="PF02666">
    <property type="entry name" value="PS_Dcarbxylase"/>
    <property type="match status" value="1"/>
</dbReference>
<keyword evidence="3 12" id="KW-0444">Lipid biosynthesis</keyword>
<evidence type="ECO:0000256" key="12">
    <source>
        <dbReference type="HAMAP-Rule" id="MF_00662"/>
    </source>
</evidence>
<evidence type="ECO:0000313" key="15">
    <source>
        <dbReference type="Proteomes" id="UP001360424"/>
    </source>
</evidence>
<proteinExistence type="inferred from homology"/>
<evidence type="ECO:0000256" key="13">
    <source>
        <dbReference type="SAM" id="Phobius"/>
    </source>
</evidence>
<evidence type="ECO:0000313" key="14">
    <source>
        <dbReference type="EMBL" id="WWR11891.1"/>
    </source>
</evidence>
<dbReference type="InterPro" id="IPR003817">
    <property type="entry name" value="PS_Dcarbxylase"/>
</dbReference>
<dbReference type="EC" id="4.1.1.65" evidence="12"/>
<name>A0ABZ2GZT9_9GAMM</name>
<feature type="active site" description="Charge relay system; for autoendoproteolytic cleavage activity" evidence="12">
    <location>
        <position position="257"/>
    </location>
</feature>
<dbReference type="InterPro" id="IPR033177">
    <property type="entry name" value="PSD-B"/>
</dbReference>
<dbReference type="PANTHER" id="PTHR10067:SF6">
    <property type="entry name" value="PHOSPHATIDYLSERINE DECARBOXYLASE PROENZYME, MITOCHONDRIAL"/>
    <property type="match status" value="1"/>
</dbReference>
<evidence type="ECO:0000256" key="8">
    <source>
        <dbReference type="ARBA" id="ARBA00023209"/>
    </source>
</evidence>
<dbReference type="NCBIfam" id="TIGR00163">
    <property type="entry name" value="PS_decarb"/>
    <property type="match status" value="1"/>
</dbReference>
<comment type="PTM">
    <text evidence="12">Is synthesized initially as an inactive proenzyme. Formation of the active enzyme involves a self-maturation process in which the active site pyruvoyl group is generated from an internal serine residue via an autocatalytic post-translational modification. Two non-identical subunits are generated from the proenzyme in this reaction, and the pyruvate is formed at the N-terminus of the alpha chain, which is derived from the carboxyl end of the proenzyme. The autoendoproteolytic cleavage occurs by a canonical serine protease mechanism, in which the side chain hydroxyl group of the serine supplies its oxygen atom to form the C-terminus of the beta chain, while the remainder of the serine residue undergoes an oxidative deamination to produce ammonia and the pyruvoyl prosthetic group on the alpha chain. During this reaction, the Ser that is part of the protease active site of the proenzyme becomes the pyruvoyl prosthetic group, which constitutes an essential element of the active site of the mature decarboxylase.</text>
</comment>
<keyword evidence="4 12" id="KW-0210">Decarboxylase</keyword>
<evidence type="ECO:0000256" key="7">
    <source>
        <dbReference type="ARBA" id="ARBA00023145"/>
    </source>
</evidence>
<keyword evidence="5 12" id="KW-0443">Lipid metabolism</keyword>
<keyword evidence="8 12" id="KW-0594">Phospholipid biosynthesis</keyword>
<keyword evidence="11 12" id="KW-0670">Pyruvate</keyword>
<evidence type="ECO:0000256" key="10">
    <source>
        <dbReference type="ARBA" id="ARBA00023264"/>
    </source>
</evidence>
<comment type="pathway">
    <text evidence="1">Lipid metabolism.</text>
</comment>